<comment type="cofactor">
    <cofactor evidence="1">
        <name>FAD</name>
        <dbReference type="ChEBI" id="CHEBI:57692"/>
    </cofactor>
</comment>
<feature type="domain" description="NADH-rubredoxin oxidoreductase C-terminal" evidence="5">
    <location>
        <begin position="336"/>
        <end position="373"/>
    </location>
</feature>
<dbReference type="PANTHER" id="PTHR43429:SF3">
    <property type="entry name" value="NITRITE REDUCTASE [NAD(P)H]"/>
    <property type="match status" value="1"/>
</dbReference>
<feature type="domain" description="FAD/NAD(P)-binding" evidence="4">
    <location>
        <begin position="1"/>
        <end position="291"/>
    </location>
</feature>
<dbReference type="PRINTS" id="PR00368">
    <property type="entry name" value="FADPNR"/>
</dbReference>
<dbReference type="Proteomes" id="UP000824260">
    <property type="component" value="Unassembled WGS sequence"/>
</dbReference>
<accession>A0A9D0ZPL1</accession>
<reference evidence="6" key="1">
    <citation type="submission" date="2020-10" db="EMBL/GenBank/DDBJ databases">
        <authorList>
            <person name="Gilroy R."/>
        </authorList>
    </citation>
    <scope>NUCLEOTIDE SEQUENCE</scope>
    <source>
        <strain evidence="6">ChiSjej6B24-2974</strain>
    </source>
</reference>
<dbReference type="Pfam" id="PF18267">
    <property type="entry name" value="Rubredoxin_C"/>
    <property type="match status" value="1"/>
</dbReference>
<dbReference type="Pfam" id="PF07992">
    <property type="entry name" value="Pyr_redox_2"/>
    <property type="match status" value="1"/>
</dbReference>
<evidence type="ECO:0000313" key="6">
    <source>
        <dbReference type="EMBL" id="HIQ83311.1"/>
    </source>
</evidence>
<gene>
    <name evidence="6" type="ORF">IAA52_09465</name>
</gene>
<evidence type="ECO:0000256" key="2">
    <source>
        <dbReference type="ARBA" id="ARBA00022630"/>
    </source>
</evidence>
<proteinExistence type="predicted"/>
<dbReference type="InterPro" id="IPR050260">
    <property type="entry name" value="FAD-bd_OxRdtase"/>
</dbReference>
<keyword evidence="2" id="KW-0285">Flavoprotein</keyword>
<evidence type="ECO:0000313" key="7">
    <source>
        <dbReference type="Proteomes" id="UP000824260"/>
    </source>
</evidence>
<dbReference type="InterPro" id="IPR016156">
    <property type="entry name" value="FAD/NAD-linked_Rdtase_dimer_sf"/>
</dbReference>
<dbReference type="InterPro" id="IPR036188">
    <property type="entry name" value="FAD/NAD-bd_sf"/>
</dbReference>
<sequence length="406" mass="43800">MKYVIIGNSAAAIGGVEGIRSRDKTGGITLVSDESHFTYSRPLISYLLEGKTDRERMLYRSRDFYEKNGVTALLGRRAERLEDHAVVLDSGERLPFDRLLVATGSSPIVPPVPGLTDYYTFMTLDEALRLEAALTKESRVLIVGAGLIGLKCLEGIAARVGEATVADRAPQILPSVLDAEAAARMQAHIESASGAKFLLGDSLARVEGHTAHLESGREAEFDILVLAVGVRPNTALVREAGGEVRRGIVVGDGGRTSLADVYAAGDCRESRDVTTGQERVLALLPNAYMQGHSAGVNMAGGSEVFDKAIAMNALGLFGLHAITAGSYIGTPREHVDANQYKKLFVQDGRLKGYILLGDVERAGIYTALIREQTPLSQVDFDLIFEKPQLMAFSRSERVRRMGGLPQ</sequence>
<dbReference type="GO" id="GO:0016491">
    <property type="term" value="F:oxidoreductase activity"/>
    <property type="evidence" value="ECO:0007669"/>
    <property type="project" value="InterPro"/>
</dbReference>
<reference evidence="6" key="2">
    <citation type="journal article" date="2021" name="PeerJ">
        <title>Extensive microbial diversity within the chicken gut microbiome revealed by metagenomics and culture.</title>
        <authorList>
            <person name="Gilroy R."/>
            <person name="Ravi A."/>
            <person name="Getino M."/>
            <person name="Pursley I."/>
            <person name="Horton D.L."/>
            <person name="Alikhan N.F."/>
            <person name="Baker D."/>
            <person name="Gharbi K."/>
            <person name="Hall N."/>
            <person name="Watson M."/>
            <person name="Adriaenssens E.M."/>
            <person name="Foster-Nyarko E."/>
            <person name="Jarju S."/>
            <person name="Secka A."/>
            <person name="Antonio M."/>
            <person name="Oren A."/>
            <person name="Chaudhuri R.R."/>
            <person name="La Ragione R."/>
            <person name="Hildebrand F."/>
            <person name="Pallen M.J."/>
        </authorList>
    </citation>
    <scope>NUCLEOTIDE SEQUENCE</scope>
    <source>
        <strain evidence="6">ChiSjej6B24-2974</strain>
    </source>
</reference>
<dbReference type="InterPro" id="IPR023753">
    <property type="entry name" value="FAD/NAD-binding_dom"/>
</dbReference>
<dbReference type="PANTHER" id="PTHR43429">
    <property type="entry name" value="PYRIDINE NUCLEOTIDE-DISULFIDE OXIDOREDUCTASE DOMAIN-CONTAINING"/>
    <property type="match status" value="1"/>
</dbReference>
<evidence type="ECO:0000259" key="5">
    <source>
        <dbReference type="Pfam" id="PF18267"/>
    </source>
</evidence>
<dbReference type="EMBL" id="DVFZ01000095">
    <property type="protein sequence ID" value="HIQ83311.1"/>
    <property type="molecule type" value="Genomic_DNA"/>
</dbReference>
<keyword evidence="3" id="KW-0274">FAD</keyword>
<organism evidence="6 7">
    <name type="scientific">Candidatus Pullichristensenella stercorigallinarum</name>
    <dbReference type="NCBI Taxonomy" id="2840909"/>
    <lineage>
        <taxon>Bacteria</taxon>
        <taxon>Bacillati</taxon>
        <taxon>Bacillota</taxon>
        <taxon>Clostridia</taxon>
        <taxon>Candidatus Pullichristensenella</taxon>
    </lineage>
</organism>
<dbReference type="Gene3D" id="3.30.390.30">
    <property type="match status" value="1"/>
</dbReference>
<evidence type="ECO:0000259" key="4">
    <source>
        <dbReference type="Pfam" id="PF07992"/>
    </source>
</evidence>
<dbReference type="AlphaFoldDB" id="A0A9D0ZPL1"/>
<comment type="caution">
    <text evidence="6">The sequence shown here is derived from an EMBL/GenBank/DDBJ whole genome shotgun (WGS) entry which is preliminary data.</text>
</comment>
<dbReference type="PRINTS" id="PR00411">
    <property type="entry name" value="PNDRDTASEI"/>
</dbReference>
<dbReference type="InterPro" id="IPR041575">
    <property type="entry name" value="Rubredoxin_C"/>
</dbReference>
<evidence type="ECO:0000256" key="3">
    <source>
        <dbReference type="ARBA" id="ARBA00022827"/>
    </source>
</evidence>
<evidence type="ECO:0000256" key="1">
    <source>
        <dbReference type="ARBA" id="ARBA00001974"/>
    </source>
</evidence>
<protein>
    <submittedName>
        <fullName evidence="6">NAD(P)/FAD-dependent oxidoreductase</fullName>
    </submittedName>
</protein>
<dbReference type="SUPFAM" id="SSF51905">
    <property type="entry name" value="FAD/NAD(P)-binding domain"/>
    <property type="match status" value="2"/>
</dbReference>
<name>A0A9D0ZPL1_9FIRM</name>
<dbReference type="Gene3D" id="3.50.50.60">
    <property type="entry name" value="FAD/NAD(P)-binding domain"/>
    <property type="match status" value="2"/>
</dbReference>